<reference evidence="2 3" key="1">
    <citation type="journal article" date="2015" name="Int. J. Syst. Evol. Microbiol.">
        <title>Mariniphaga sediminis sp. nov., isolated from coastal sediment.</title>
        <authorList>
            <person name="Wang F.Q."/>
            <person name="Shen Q.Y."/>
            <person name="Chen G.J."/>
            <person name="Du Z.J."/>
        </authorList>
    </citation>
    <scope>NUCLEOTIDE SEQUENCE [LARGE SCALE GENOMIC DNA]</scope>
    <source>
        <strain evidence="2 3">SY21</strain>
    </source>
</reference>
<dbReference type="RefSeq" id="WP_119351747.1">
    <property type="nucleotide sequence ID" value="NZ_QWET01000022.1"/>
</dbReference>
<evidence type="ECO:0000256" key="1">
    <source>
        <dbReference type="SAM" id="Phobius"/>
    </source>
</evidence>
<accession>A0A399CXZ3</accession>
<organism evidence="2 3">
    <name type="scientific">Mariniphaga sediminis</name>
    <dbReference type="NCBI Taxonomy" id="1628158"/>
    <lineage>
        <taxon>Bacteria</taxon>
        <taxon>Pseudomonadati</taxon>
        <taxon>Bacteroidota</taxon>
        <taxon>Bacteroidia</taxon>
        <taxon>Marinilabiliales</taxon>
        <taxon>Prolixibacteraceae</taxon>
        <taxon>Mariniphaga</taxon>
    </lineage>
</organism>
<name>A0A399CXZ3_9BACT</name>
<evidence type="ECO:0000313" key="2">
    <source>
        <dbReference type="EMBL" id="RIH63342.1"/>
    </source>
</evidence>
<dbReference type="OrthoDB" id="1098954at2"/>
<keyword evidence="1" id="KW-0472">Membrane</keyword>
<keyword evidence="3" id="KW-1185">Reference proteome</keyword>
<dbReference type="EMBL" id="QWET01000022">
    <property type="protein sequence ID" value="RIH63342.1"/>
    <property type="molecule type" value="Genomic_DNA"/>
</dbReference>
<gene>
    <name evidence="2" type="ORF">D1164_20365</name>
</gene>
<feature type="transmembrane region" description="Helical" evidence="1">
    <location>
        <begin position="47"/>
        <end position="66"/>
    </location>
</feature>
<feature type="transmembrane region" description="Helical" evidence="1">
    <location>
        <begin position="78"/>
        <end position="97"/>
    </location>
</feature>
<dbReference type="Proteomes" id="UP000266441">
    <property type="component" value="Unassembled WGS sequence"/>
</dbReference>
<dbReference type="AlphaFoldDB" id="A0A399CXZ3"/>
<evidence type="ECO:0000313" key="3">
    <source>
        <dbReference type="Proteomes" id="UP000266441"/>
    </source>
</evidence>
<comment type="caution">
    <text evidence="2">The sequence shown here is derived from an EMBL/GenBank/DDBJ whole genome shotgun (WGS) entry which is preliminary data.</text>
</comment>
<protein>
    <recommendedName>
        <fullName evidence="4">DUF4149 domain-containing protein</fullName>
    </recommendedName>
</protein>
<feature type="transmembrane region" description="Helical" evidence="1">
    <location>
        <begin position="7"/>
        <end position="27"/>
    </location>
</feature>
<feature type="transmembrane region" description="Helical" evidence="1">
    <location>
        <begin position="117"/>
        <end position="141"/>
    </location>
</feature>
<proteinExistence type="predicted"/>
<keyword evidence="1" id="KW-1133">Transmembrane helix</keyword>
<keyword evidence="1" id="KW-0812">Transmembrane</keyword>
<sequence>MGRTPAIFAGILFFWAGFVASISFFEAWLKFQAPGVTLPIGLSIGKLVFTVLNRIEWVLLSLLIVLTIRHAKKFPKKFFYISSIIPAALLIQTLWLLPELTRRAEQIIAGNIPGESSAHLIFGVVELLKVATLIYTGYYTVRLFKSSHLKH</sequence>
<evidence type="ECO:0008006" key="4">
    <source>
        <dbReference type="Google" id="ProtNLM"/>
    </source>
</evidence>